<evidence type="ECO:0000313" key="3">
    <source>
        <dbReference type="Proteomes" id="UP000241394"/>
    </source>
</evidence>
<dbReference type="AlphaFoldDB" id="A0A2R6QSX1"/>
<reference evidence="3" key="2">
    <citation type="journal article" date="2018" name="BMC Genomics">
        <title>A manually annotated Actinidia chinensis var. chinensis (kiwifruit) genome highlights the challenges associated with draft genomes and gene prediction in plants.</title>
        <authorList>
            <person name="Pilkington S.M."/>
            <person name="Crowhurst R."/>
            <person name="Hilario E."/>
            <person name="Nardozza S."/>
            <person name="Fraser L."/>
            <person name="Peng Y."/>
            <person name="Gunaseelan K."/>
            <person name="Simpson R."/>
            <person name="Tahir J."/>
            <person name="Deroles S.C."/>
            <person name="Templeton K."/>
            <person name="Luo Z."/>
            <person name="Davy M."/>
            <person name="Cheng C."/>
            <person name="McNeilage M."/>
            <person name="Scaglione D."/>
            <person name="Liu Y."/>
            <person name="Zhang Q."/>
            <person name="Datson P."/>
            <person name="De Silva N."/>
            <person name="Gardiner S.E."/>
            <person name="Bassett H."/>
            <person name="Chagne D."/>
            <person name="McCallum J."/>
            <person name="Dzierzon H."/>
            <person name="Deng C."/>
            <person name="Wang Y.Y."/>
            <person name="Barron L."/>
            <person name="Manako K."/>
            <person name="Bowen J."/>
            <person name="Foster T.M."/>
            <person name="Erridge Z.A."/>
            <person name="Tiffin H."/>
            <person name="Waite C.N."/>
            <person name="Davies K.M."/>
            <person name="Grierson E.P."/>
            <person name="Laing W.A."/>
            <person name="Kirk R."/>
            <person name="Chen X."/>
            <person name="Wood M."/>
            <person name="Montefiori M."/>
            <person name="Brummell D.A."/>
            <person name="Schwinn K.E."/>
            <person name="Catanach A."/>
            <person name="Fullerton C."/>
            <person name="Li D."/>
            <person name="Meiyalaghan S."/>
            <person name="Nieuwenhuizen N."/>
            <person name="Read N."/>
            <person name="Prakash R."/>
            <person name="Hunter D."/>
            <person name="Zhang H."/>
            <person name="McKenzie M."/>
            <person name="Knabel M."/>
            <person name="Harris A."/>
            <person name="Allan A.C."/>
            <person name="Gleave A."/>
            <person name="Chen A."/>
            <person name="Janssen B.J."/>
            <person name="Plunkett B."/>
            <person name="Ampomah-Dwamena C."/>
            <person name="Voogd C."/>
            <person name="Leif D."/>
            <person name="Lafferty D."/>
            <person name="Souleyre E.J.F."/>
            <person name="Varkonyi-Gasic E."/>
            <person name="Gambi F."/>
            <person name="Hanley J."/>
            <person name="Yao J.L."/>
            <person name="Cheung J."/>
            <person name="David K.M."/>
            <person name="Warren B."/>
            <person name="Marsh K."/>
            <person name="Snowden K.C."/>
            <person name="Lin-Wang K."/>
            <person name="Brian L."/>
            <person name="Martinez-Sanchez M."/>
            <person name="Wang M."/>
            <person name="Ileperuma N."/>
            <person name="Macnee N."/>
            <person name="Campin R."/>
            <person name="McAtee P."/>
            <person name="Drummond R.S.M."/>
            <person name="Espley R.V."/>
            <person name="Ireland H.S."/>
            <person name="Wu R."/>
            <person name="Atkinson R.G."/>
            <person name="Karunairetnam S."/>
            <person name="Bulley S."/>
            <person name="Chunkath S."/>
            <person name="Hanley Z."/>
            <person name="Storey R."/>
            <person name="Thrimawithana A.H."/>
            <person name="Thomson S."/>
            <person name="David C."/>
            <person name="Testolin R."/>
            <person name="Huang H."/>
            <person name="Hellens R.P."/>
            <person name="Schaffer R.J."/>
        </authorList>
    </citation>
    <scope>NUCLEOTIDE SEQUENCE [LARGE SCALE GENOMIC DNA]</scope>
    <source>
        <strain evidence="3">cv. Red5</strain>
    </source>
</reference>
<dbReference type="InParanoid" id="A0A2R6QSX1"/>
<dbReference type="OrthoDB" id="10585266at2759"/>
<protein>
    <submittedName>
        <fullName evidence="2">Serine/threonine-rich protein like</fullName>
    </submittedName>
</protein>
<organism evidence="2 3">
    <name type="scientific">Actinidia chinensis var. chinensis</name>
    <name type="common">Chinese soft-hair kiwi</name>
    <dbReference type="NCBI Taxonomy" id="1590841"/>
    <lineage>
        <taxon>Eukaryota</taxon>
        <taxon>Viridiplantae</taxon>
        <taxon>Streptophyta</taxon>
        <taxon>Embryophyta</taxon>
        <taxon>Tracheophyta</taxon>
        <taxon>Spermatophyta</taxon>
        <taxon>Magnoliopsida</taxon>
        <taxon>eudicotyledons</taxon>
        <taxon>Gunneridae</taxon>
        <taxon>Pentapetalae</taxon>
        <taxon>asterids</taxon>
        <taxon>Ericales</taxon>
        <taxon>Actinidiaceae</taxon>
        <taxon>Actinidia</taxon>
    </lineage>
</organism>
<dbReference type="Proteomes" id="UP000241394">
    <property type="component" value="Chromosome LG13"/>
</dbReference>
<dbReference type="Gramene" id="PSS14212">
    <property type="protein sequence ID" value="PSS14212"/>
    <property type="gene ID" value="CEY00_Acc14833"/>
</dbReference>
<reference evidence="2 3" key="1">
    <citation type="submission" date="2017-07" db="EMBL/GenBank/DDBJ databases">
        <title>An improved, manually edited Actinidia chinensis var. chinensis (kiwifruit) genome highlights the challenges associated with draft genomes and gene prediction in plants.</title>
        <authorList>
            <person name="Pilkington S."/>
            <person name="Crowhurst R."/>
            <person name="Hilario E."/>
            <person name="Nardozza S."/>
            <person name="Fraser L."/>
            <person name="Peng Y."/>
            <person name="Gunaseelan K."/>
            <person name="Simpson R."/>
            <person name="Tahir J."/>
            <person name="Deroles S."/>
            <person name="Templeton K."/>
            <person name="Luo Z."/>
            <person name="Davy M."/>
            <person name="Cheng C."/>
            <person name="Mcneilage M."/>
            <person name="Scaglione D."/>
            <person name="Liu Y."/>
            <person name="Zhang Q."/>
            <person name="Datson P."/>
            <person name="De Silva N."/>
            <person name="Gardiner S."/>
            <person name="Bassett H."/>
            <person name="Chagne D."/>
            <person name="Mccallum J."/>
            <person name="Dzierzon H."/>
            <person name="Deng C."/>
            <person name="Wang Y.-Y."/>
            <person name="Barron N."/>
            <person name="Manako K."/>
            <person name="Bowen J."/>
            <person name="Foster T."/>
            <person name="Erridge Z."/>
            <person name="Tiffin H."/>
            <person name="Waite C."/>
            <person name="Davies K."/>
            <person name="Grierson E."/>
            <person name="Laing W."/>
            <person name="Kirk R."/>
            <person name="Chen X."/>
            <person name="Wood M."/>
            <person name="Montefiori M."/>
            <person name="Brummell D."/>
            <person name="Schwinn K."/>
            <person name="Catanach A."/>
            <person name="Fullerton C."/>
            <person name="Li D."/>
            <person name="Meiyalaghan S."/>
            <person name="Nieuwenhuizen N."/>
            <person name="Read N."/>
            <person name="Prakash R."/>
            <person name="Hunter D."/>
            <person name="Zhang H."/>
            <person name="Mckenzie M."/>
            <person name="Knabel M."/>
            <person name="Harris A."/>
            <person name="Allan A."/>
            <person name="Chen A."/>
            <person name="Janssen B."/>
            <person name="Plunkett B."/>
            <person name="Dwamena C."/>
            <person name="Voogd C."/>
            <person name="Leif D."/>
            <person name="Lafferty D."/>
            <person name="Souleyre E."/>
            <person name="Varkonyi-Gasic E."/>
            <person name="Gambi F."/>
            <person name="Hanley J."/>
            <person name="Yao J.-L."/>
            <person name="Cheung J."/>
            <person name="David K."/>
            <person name="Warren B."/>
            <person name="Marsh K."/>
            <person name="Snowden K."/>
            <person name="Lin-Wang K."/>
            <person name="Brian L."/>
            <person name="Martinez-Sanchez M."/>
            <person name="Wang M."/>
            <person name="Ileperuma N."/>
            <person name="Macnee N."/>
            <person name="Campin R."/>
            <person name="Mcatee P."/>
            <person name="Drummond R."/>
            <person name="Espley R."/>
            <person name="Ireland H."/>
            <person name="Wu R."/>
            <person name="Atkinson R."/>
            <person name="Karunairetnam S."/>
            <person name="Bulley S."/>
            <person name="Chunkath S."/>
            <person name="Hanley Z."/>
            <person name="Storey R."/>
            <person name="Thrimawithana A."/>
            <person name="Thomson S."/>
            <person name="David C."/>
            <person name="Testolin R."/>
        </authorList>
    </citation>
    <scope>NUCLEOTIDE SEQUENCE [LARGE SCALE GENOMIC DNA]</scope>
    <source>
        <strain evidence="3">cv. Red5</strain>
        <tissue evidence="2">Young leaf</tissue>
    </source>
</reference>
<feature type="region of interest" description="Disordered" evidence="1">
    <location>
        <begin position="122"/>
        <end position="155"/>
    </location>
</feature>
<evidence type="ECO:0000256" key="1">
    <source>
        <dbReference type="SAM" id="MobiDB-lite"/>
    </source>
</evidence>
<feature type="compositionally biased region" description="Basic residues" evidence="1">
    <location>
        <begin position="139"/>
        <end position="155"/>
    </location>
</feature>
<name>A0A2R6QSX1_ACTCC</name>
<evidence type="ECO:0000313" key="2">
    <source>
        <dbReference type="EMBL" id="PSS14212.1"/>
    </source>
</evidence>
<accession>A0A2R6QSX1</accession>
<sequence>CDVDLPVTFPNLGVVLPDTHLNEIEADHILLTTVGGDPTLPVTAGEGRSYSRSCSPYIRSLVSRRECSYSLYGLRQYSSDHYYRSSHYLSVSRSSSPRVRLWSYSRSVSLLRRSGRWNYSRSFSPRCSRRSYSRSISPRPRKRSYSSHRHSYSSV</sequence>
<comment type="caution">
    <text evidence="2">The sequence shown here is derived from an EMBL/GenBank/DDBJ whole genome shotgun (WGS) entry which is preliminary data.</text>
</comment>
<dbReference type="EMBL" id="NKQK01000013">
    <property type="protein sequence ID" value="PSS14212.1"/>
    <property type="molecule type" value="Genomic_DNA"/>
</dbReference>
<proteinExistence type="predicted"/>
<keyword evidence="3" id="KW-1185">Reference proteome</keyword>
<feature type="non-terminal residue" evidence="2">
    <location>
        <position position="1"/>
    </location>
</feature>
<gene>
    <name evidence="2" type="ORF">CEY00_Acc14833</name>
</gene>